<keyword evidence="4" id="KW-0812">Transmembrane</keyword>
<keyword evidence="6" id="KW-1185">Reference proteome</keyword>
<evidence type="ECO:0000256" key="3">
    <source>
        <dbReference type="ARBA" id="ARBA00023004"/>
    </source>
</evidence>
<dbReference type="Gene3D" id="1.10.630.10">
    <property type="entry name" value="Cytochrome P450"/>
    <property type="match status" value="2"/>
</dbReference>
<dbReference type="GO" id="GO:0005506">
    <property type="term" value="F:iron ion binding"/>
    <property type="evidence" value="ECO:0007669"/>
    <property type="project" value="InterPro"/>
</dbReference>
<evidence type="ECO:0000313" key="6">
    <source>
        <dbReference type="Proteomes" id="UP001208570"/>
    </source>
</evidence>
<dbReference type="Pfam" id="PF00067">
    <property type="entry name" value="p450"/>
    <property type="match status" value="2"/>
</dbReference>
<evidence type="ECO:0000313" key="5">
    <source>
        <dbReference type="EMBL" id="KAK2139695.1"/>
    </source>
</evidence>
<proteinExistence type="inferred from homology"/>
<dbReference type="Proteomes" id="UP001208570">
    <property type="component" value="Unassembled WGS sequence"/>
</dbReference>
<accession>A0AAD9ISY7</accession>
<dbReference type="GO" id="GO:0005737">
    <property type="term" value="C:cytoplasm"/>
    <property type="evidence" value="ECO:0007669"/>
    <property type="project" value="TreeGrafter"/>
</dbReference>
<dbReference type="EMBL" id="JAODUP010001652">
    <property type="protein sequence ID" value="KAK2139695.1"/>
    <property type="molecule type" value="Genomic_DNA"/>
</dbReference>
<reference evidence="5" key="1">
    <citation type="journal article" date="2023" name="Mol. Biol. Evol.">
        <title>Third-Generation Sequencing Reveals the Adaptive Role of the Epigenome in Three Deep-Sea Polychaetes.</title>
        <authorList>
            <person name="Perez M."/>
            <person name="Aroh O."/>
            <person name="Sun Y."/>
            <person name="Lan Y."/>
            <person name="Juniper S.K."/>
            <person name="Young C.R."/>
            <person name="Angers B."/>
            <person name="Qian P.Y."/>
        </authorList>
    </citation>
    <scope>NUCLEOTIDE SEQUENCE</scope>
    <source>
        <strain evidence="5">P08H-3</strain>
    </source>
</reference>
<evidence type="ECO:0000256" key="2">
    <source>
        <dbReference type="ARBA" id="ARBA00022723"/>
    </source>
</evidence>
<dbReference type="GO" id="GO:0020037">
    <property type="term" value="F:heme binding"/>
    <property type="evidence" value="ECO:0007669"/>
    <property type="project" value="InterPro"/>
</dbReference>
<dbReference type="InterPro" id="IPR036396">
    <property type="entry name" value="Cyt_P450_sf"/>
</dbReference>
<gene>
    <name evidence="5" type="ORF">LSH36_1652g00041</name>
</gene>
<keyword evidence="3" id="KW-0408">Iron</keyword>
<dbReference type="InterPro" id="IPR050182">
    <property type="entry name" value="Cytochrome_P450_fam2"/>
</dbReference>
<protein>
    <recommendedName>
        <fullName evidence="7">Cytochrome P450</fullName>
    </recommendedName>
</protein>
<dbReference type="GO" id="GO:0006082">
    <property type="term" value="P:organic acid metabolic process"/>
    <property type="evidence" value="ECO:0007669"/>
    <property type="project" value="TreeGrafter"/>
</dbReference>
<evidence type="ECO:0000256" key="1">
    <source>
        <dbReference type="ARBA" id="ARBA00010617"/>
    </source>
</evidence>
<dbReference type="GO" id="GO:0016712">
    <property type="term" value="F:oxidoreductase activity, acting on paired donors, with incorporation or reduction of molecular oxygen, reduced flavin or flavoprotein as one donor, and incorporation of one atom of oxygen"/>
    <property type="evidence" value="ECO:0007669"/>
    <property type="project" value="TreeGrafter"/>
</dbReference>
<dbReference type="SUPFAM" id="SSF48264">
    <property type="entry name" value="Cytochrome P450"/>
    <property type="match status" value="1"/>
</dbReference>
<organism evidence="5 6">
    <name type="scientific">Paralvinella palmiformis</name>
    <dbReference type="NCBI Taxonomy" id="53620"/>
    <lineage>
        <taxon>Eukaryota</taxon>
        <taxon>Metazoa</taxon>
        <taxon>Spiralia</taxon>
        <taxon>Lophotrochozoa</taxon>
        <taxon>Annelida</taxon>
        <taxon>Polychaeta</taxon>
        <taxon>Sedentaria</taxon>
        <taxon>Canalipalpata</taxon>
        <taxon>Terebellida</taxon>
        <taxon>Terebelliformia</taxon>
        <taxon>Alvinellidae</taxon>
        <taxon>Paralvinella</taxon>
    </lineage>
</organism>
<sequence>MDVVEIAPSINNPQIWLIGIIVFILAYNYLTKESWKRLPPGPPSLPLIGSFPFLGSSDICESLRKLARKYGDVFTVYFGTRRVVVLDRYEVIYDVFVKNAQFFSGRPNTFTFAEVTGGYGEFWRKQRRHALHILRDFGFGRSKLEERILEEIRFFIQEIERNTDKPLNPQPFIQKSVDNVIGSVTFGKRMEYEDPIFIKFLPGDPKKEIFEISEHQRMIDEHKKEARGGKQDDDDFISVYLKKIEEEKNVEDSSFTEDVYFREFFIPKGTMIIPNLYSVHMNPEMWPEPEKFKPGRFLDSEGKIDKKELIPFSLGK</sequence>
<name>A0AAD9ISY7_9ANNE</name>
<feature type="transmembrane region" description="Helical" evidence="4">
    <location>
        <begin position="13"/>
        <end position="30"/>
    </location>
</feature>
<dbReference type="AlphaFoldDB" id="A0AAD9ISY7"/>
<evidence type="ECO:0000256" key="4">
    <source>
        <dbReference type="SAM" id="Phobius"/>
    </source>
</evidence>
<dbReference type="PANTHER" id="PTHR24300:SF375">
    <property type="entry name" value="CYTOCHROME P450 FAMILY"/>
    <property type="match status" value="1"/>
</dbReference>
<comment type="caution">
    <text evidence="5">The sequence shown here is derived from an EMBL/GenBank/DDBJ whole genome shotgun (WGS) entry which is preliminary data.</text>
</comment>
<keyword evidence="2" id="KW-0479">Metal-binding</keyword>
<keyword evidence="4" id="KW-0472">Membrane</keyword>
<dbReference type="GO" id="GO:0006805">
    <property type="term" value="P:xenobiotic metabolic process"/>
    <property type="evidence" value="ECO:0007669"/>
    <property type="project" value="TreeGrafter"/>
</dbReference>
<dbReference type="PANTHER" id="PTHR24300">
    <property type="entry name" value="CYTOCHROME P450 508A4-RELATED"/>
    <property type="match status" value="1"/>
</dbReference>
<dbReference type="InterPro" id="IPR001128">
    <property type="entry name" value="Cyt_P450"/>
</dbReference>
<comment type="similarity">
    <text evidence="1">Belongs to the cytochrome P450 family.</text>
</comment>
<evidence type="ECO:0008006" key="7">
    <source>
        <dbReference type="Google" id="ProtNLM"/>
    </source>
</evidence>
<dbReference type="PRINTS" id="PR00463">
    <property type="entry name" value="EP450I"/>
</dbReference>
<dbReference type="InterPro" id="IPR002401">
    <property type="entry name" value="Cyt_P450_E_grp-I"/>
</dbReference>
<keyword evidence="4" id="KW-1133">Transmembrane helix</keyword>
<dbReference type="GO" id="GO:0008395">
    <property type="term" value="F:steroid hydroxylase activity"/>
    <property type="evidence" value="ECO:0007669"/>
    <property type="project" value="TreeGrafter"/>
</dbReference>